<proteinExistence type="predicted"/>
<feature type="region of interest" description="Disordered" evidence="16">
    <location>
        <begin position="718"/>
        <end position="782"/>
    </location>
</feature>
<protein>
    <recommendedName>
        <fullName evidence="4">Penicillin-binding protein 1A</fullName>
        <ecNumber evidence="14">2.4.99.28</ecNumber>
        <ecNumber evidence="3">3.4.16.4</ecNumber>
    </recommendedName>
</protein>
<evidence type="ECO:0000256" key="6">
    <source>
        <dbReference type="ARBA" id="ARBA00022670"/>
    </source>
</evidence>
<dbReference type="Gene3D" id="1.10.3810.10">
    <property type="entry name" value="Biosynthetic peptidoglycan transglycosylase-like"/>
    <property type="match status" value="1"/>
</dbReference>
<dbReference type="RefSeq" id="WP_343766295.1">
    <property type="nucleotide sequence ID" value="NZ_BAAACF010000001.1"/>
</dbReference>
<evidence type="ECO:0000259" key="18">
    <source>
        <dbReference type="Pfam" id="PF00912"/>
    </source>
</evidence>
<evidence type="ECO:0000256" key="7">
    <source>
        <dbReference type="ARBA" id="ARBA00022676"/>
    </source>
</evidence>
<feature type="domain" description="Penicillin-binding protein transpeptidase" evidence="17">
    <location>
        <begin position="370"/>
        <end position="615"/>
    </location>
</feature>
<feature type="compositionally biased region" description="Acidic residues" evidence="16">
    <location>
        <begin position="760"/>
        <end position="770"/>
    </location>
</feature>
<keyword evidence="8" id="KW-0808">Transferase</keyword>
<keyword evidence="5" id="KW-0121">Carboxypeptidase</keyword>
<comment type="catalytic activity">
    <reaction evidence="15">
        <text>[GlcNAc-(1-&gt;4)-Mur2Ac(oyl-L-Ala-gamma-D-Glu-L-Lys-D-Ala-D-Ala)](n)-di-trans,octa-cis-undecaprenyl diphosphate + beta-D-GlcNAc-(1-&gt;4)-Mur2Ac(oyl-L-Ala-gamma-D-Glu-L-Lys-D-Ala-D-Ala)-di-trans,octa-cis-undecaprenyl diphosphate = [GlcNAc-(1-&gt;4)-Mur2Ac(oyl-L-Ala-gamma-D-Glu-L-Lys-D-Ala-D-Ala)](n+1)-di-trans,octa-cis-undecaprenyl diphosphate + di-trans,octa-cis-undecaprenyl diphosphate + H(+)</text>
        <dbReference type="Rhea" id="RHEA:23708"/>
        <dbReference type="Rhea" id="RHEA-COMP:9602"/>
        <dbReference type="Rhea" id="RHEA-COMP:9603"/>
        <dbReference type="ChEBI" id="CHEBI:15378"/>
        <dbReference type="ChEBI" id="CHEBI:58405"/>
        <dbReference type="ChEBI" id="CHEBI:60033"/>
        <dbReference type="ChEBI" id="CHEBI:78435"/>
        <dbReference type="EC" id="2.4.99.28"/>
    </reaction>
</comment>
<comment type="caution">
    <text evidence="19">The sequence shown here is derived from an EMBL/GenBank/DDBJ whole genome shotgun (WGS) entry which is preliminary data.</text>
</comment>
<evidence type="ECO:0000256" key="11">
    <source>
        <dbReference type="ARBA" id="ARBA00023251"/>
    </source>
</evidence>
<feature type="compositionally biased region" description="Basic and acidic residues" evidence="16">
    <location>
        <begin position="720"/>
        <end position="759"/>
    </location>
</feature>
<dbReference type="Proteomes" id="UP001500339">
    <property type="component" value="Unassembled WGS sequence"/>
</dbReference>
<evidence type="ECO:0000256" key="10">
    <source>
        <dbReference type="ARBA" id="ARBA00022968"/>
    </source>
</evidence>
<dbReference type="PANTHER" id="PTHR32282:SF33">
    <property type="entry name" value="PEPTIDOGLYCAN GLYCOSYLTRANSFERASE"/>
    <property type="match status" value="1"/>
</dbReference>
<gene>
    <name evidence="19" type="ORF">GCM10008905_05360</name>
</gene>
<sequence length="782" mass="85942">MNNNNNNKAKAGKKKKKNRRKIIKTTIISLFLVFLFASVALLGVGLAMIKTAPPLDVNKVLSLNEPSVIFDDKEKLMDTVVSDTSRTLVSYKDVPNNLVNAFISIEDERFKTHNGIDIKRLFGVTVRNVLNKLSGSNKLQGASTITQQLVRNTMLSNEVKIKRKVQEIYLALQLDDVLSKEQILEAYMNTIPLGGPAHGIGAGARQYFNKSVKDLNLIESAFISGLTQSPSTFYFAVTSGKNSSSYMNRTKSVLGKMHDLGYITGDEYNKAIEDLNNNKLVFNINTAVGTKLKYEWFSREAIKQVKKDLIAQYKISSEEADKMLTYGGLKIYTTMDKTLQDYTQTTLNNLDSLLGIKSKTNNKISQPQSSATIMDYHSGEVKALIGGRGVQPPLSFNRATEFYRAVGSSIKPLTVYAPAIDMKIATAASIYQDAPVPAEIGKFYPVNGAPYSPINSPNVYEGNMTLREALLKSKNVISVRIEHQVGLKNAASYGRKFGLKLEKNSDETSMSALSLGQLTGKAGVSGTNTLDMAAAFGVFGNSGMRVEPIIYRKVVDRTGKVLLEPKYTSSKVISPQAAYIVYDLLKGPVSYAPGATGSSANFGPMARGKTGTTNASIDLWFTGLTPYYSAAIWIGKDDHSSFNANYEFGRYIGSNDAAKIWGILMKEAHKDLPYKEIAKPSGIVEAQICTISGKSPNILCPKESIKTEMFMEGTVPTELCDVHKEEEKPVKEDDSEDKDKENKDKDKNKDKGNGKKNEDDLLEDDEDLDNTDSNTNSEASTN</sequence>
<dbReference type="InterPro" id="IPR001460">
    <property type="entry name" value="PCN-bd_Tpept"/>
</dbReference>
<dbReference type="PANTHER" id="PTHR32282">
    <property type="entry name" value="BINDING PROTEIN TRANSPEPTIDASE, PUTATIVE-RELATED"/>
    <property type="match status" value="1"/>
</dbReference>
<evidence type="ECO:0000256" key="4">
    <source>
        <dbReference type="ARBA" id="ARBA00018638"/>
    </source>
</evidence>
<dbReference type="EC" id="3.4.16.4" evidence="3"/>
<dbReference type="InterPro" id="IPR036950">
    <property type="entry name" value="PBP_transglycosylase"/>
</dbReference>
<comment type="catalytic activity">
    <reaction evidence="13">
        <text>Preferential cleavage: (Ac)2-L-Lys-D-Ala-|-D-Ala. Also transpeptidation of peptidyl-alanyl moieties that are N-acyl substituents of D-alanine.</text>
        <dbReference type="EC" id="3.4.16.4"/>
    </reaction>
</comment>
<evidence type="ECO:0000256" key="5">
    <source>
        <dbReference type="ARBA" id="ARBA00022645"/>
    </source>
</evidence>
<organism evidence="19 20">
    <name type="scientific">Clostridium malenominatum</name>
    <dbReference type="NCBI Taxonomy" id="1539"/>
    <lineage>
        <taxon>Bacteria</taxon>
        <taxon>Bacillati</taxon>
        <taxon>Bacillota</taxon>
        <taxon>Clostridia</taxon>
        <taxon>Eubacteriales</taxon>
        <taxon>Clostridiaceae</taxon>
        <taxon>Clostridium</taxon>
    </lineage>
</organism>
<feature type="domain" description="Glycosyl transferase family 51" evidence="18">
    <location>
        <begin position="76"/>
        <end position="258"/>
    </location>
</feature>
<evidence type="ECO:0000256" key="14">
    <source>
        <dbReference type="ARBA" id="ARBA00044770"/>
    </source>
</evidence>
<dbReference type="NCBIfam" id="TIGR02074">
    <property type="entry name" value="PBP_1a_fam"/>
    <property type="match status" value="1"/>
</dbReference>
<keyword evidence="9" id="KW-0378">Hydrolase</keyword>
<evidence type="ECO:0000256" key="8">
    <source>
        <dbReference type="ARBA" id="ARBA00022679"/>
    </source>
</evidence>
<keyword evidence="6" id="KW-0645">Protease</keyword>
<comment type="function">
    <text evidence="1">Cell wall formation. Synthesis of cross-linked peptidoglycan from the lipid intermediates. The enzyme has a penicillin-insensitive transglycosylase N-terminal domain (formation of linear glycan strands) and a penicillin-sensitive transpeptidase C-terminal domain (cross-linking of the peptide subunits).</text>
</comment>
<keyword evidence="12" id="KW-0511">Multifunctional enzyme</keyword>
<dbReference type="Pfam" id="PF00905">
    <property type="entry name" value="Transpeptidase"/>
    <property type="match status" value="1"/>
</dbReference>
<evidence type="ECO:0000256" key="3">
    <source>
        <dbReference type="ARBA" id="ARBA00012448"/>
    </source>
</evidence>
<dbReference type="InterPro" id="IPR001264">
    <property type="entry name" value="Glyco_trans_51"/>
</dbReference>
<evidence type="ECO:0000313" key="20">
    <source>
        <dbReference type="Proteomes" id="UP001500339"/>
    </source>
</evidence>
<name>A0ABP3TUX3_9CLOT</name>
<keyword evidence="7" id="KW-0328">Glycosyltransferase</keyword>
<evidence type="ECO:0000259" key="17">
    <source>
        <dbReference type="Pfam" id="PF00905"/>
    </source>
</evidence>
<evidence type="ECO:0000256" key="2">
    <source>
        <dbReference type="ARBA" id="ARBA00004401"/>
    </source>
</evidence>
<feature type="compositionally biased region" description="Low complexity" evidence="16">
    <location>
        <begin position="771"/>
        <end position="782"/>
    </location>
</feature>
<dbReference type="EC" id="2.4.99.28" evidence="14"/>
<keyword evidence="10" id="KW-0812">Transmembrane</keyword>
<evidence type="ECO:0000256" key="1">
    <source>
        <dbReference type="ARBA" id="ARBA00002624"/>
    </source>
</evidence>
<keyword evidence="20" id="KW-1185">Reference proteome</keyword>
<keyword evidence="11" id="KW-0046">Antibiotic resistance</keyword>
<evidence type="ECO:0000313" key="19">
    <source>
        <dbReference type="EMBL" id="GAA0718471.1"/>
    </source>
</evidence>
<evidence type="ECO:0000256" key="12">
    <source>
        <dbReference type="ARBA" id="ARBA00023268"/>
    </source>
</evidence>
<evidence type="ECO:0000256" key="9">
    <source>
        <dbReference type="ARBA" id="ARBA00022801"/>
    </source>
</evidence>
<dbReference type="SUPFAM" id="SSF53955">
    <property type="entry name" value="Lysozyme-like"/>
    <property type="match status" value="1"/>
</dbReference>
<reference evidence="20" key="1">
    <citation type="journal article" date="2019" name="Int. J. Syst. Evol. Microbiol.">
        <title>The Global Catalogue of Microorganisms (GCM) 10K type strain sequencing project: providing services to taxonomists for standard genome sequencing and annotation.</title>
        <authorList>
            <consortium name="The Broad Institute Genomics Platform"/>
            <consortium name="The Broad Institute Genome Sequencing Center for Infectious Disease"/>
            <person name="Wu L."/>
            <person name="Ma J."/>
        </authorList>
    </citation>
    <scope>NUCLEOTIDE SEQUENCE [LARGE SCALE GENOMIC DNA]</scope>
    <source>
        <strain evidence="20">JCM 1405</strain>
    </source>
</reference>
<keyword evidence="10" id="KW-0735">Signal-anchor</keyword>
<evidence type="ECO:0000256" key="15">
    <source>
        <dbReference type="ARBA" id="ARBA00049902"/>
    </source>
</evidence>
<comment type="subcellular location">
    <subcellularLocation>
        <location evidence="2">Cell membrane</location>
        <topology evidence="2">Single-pass type II membrane protein</topology>
    </subcellularLocation>
</comment>
<dbReference type="SUPFAM" id="SSF56601">
    <property type="entry name" value="beta-lactamase/transpeptidase-like"/>
    <property type="match status" value="1"/>
</dbReference>
<dbReference type="Gene3D" id="3.40.710.10">
    <property type="entry name" value="DD-peptidase/beta-lactamase superfamily"/>
    <property type="match status" value="1"/>
</dbReference>
<dbReference type="InterPro" id="IPR050396">
    <property type="entry name" value="Glycosyltr_51/Transpeptidase"/>
</dbReference>
<dbReference type="InterPro" id="IPR012338">
    <property type="entry name" value="Beta-lactam/transpept-like"/>
</dbReference>
<evidence type="ECO:0000256" key="13">
    <source>
        <dbReference type="ARBA" id="ARBA00034000"/>
    </source>
</evidence>
<dbReference type="Pfam" id="PF00912">
    <property type="entry name" value="Transgly"/>
    <property type="match status" value="1"/>
</dbReference>
<accession>A0ABP3TUX3</accession>
<dbReference type="InterPro" id="IPR023346">
    <property type="entry name" value="Lysozyme-like_dom_sf"/>
</dbReference>
<dbReference type="EMBL" id="BAAACF010000001">
    <property type="protein sequence ID" value="GAA0718471.1"/>
    <property type="molecule type" value="Genomic_DNA"/>
</dbReference>
<evidence type="ECO:0000256" key="16">
    <source>
        <dbReference type="SAM" id="MobiDB-lite"/>
    </source>
</evidence>